<feature type="transmembrane region" description="Helical" evidence="2">
    <location>
        <begin position="174"/>
        <end position="198"/>
    </location>
</feature>
<keyword evidence="2" id="KW-0812">Transmembrane</keyword>
<organism evidence="3 4">
    <name type="scientific">Kipferlia bialata</name>
    <dbReference type="NCBI Taxonomy" id="797122"/>
    <lineage>
        <taxon>Eukaryota</taxon>
        <taxon>Metamonada</taxon>
        <taxon>Carpediemonas-like organisms</taxon>
        <taxon>Kipferlia</taxon>
    </lineage>
</organism>
<name>A0A9K3D1Q3_9EUKA</name>
<feature type="non-terminal residue" evidence="3">
    <location>
        <position position="1"/>
    </location>
</feature>
<feature type="compositionally biased region" description="Polar residues" evidence="1">
    <location>
        <begin position="1"/>
        <end position="23"/>
    </location>
</feature>
<comment type="caution">
    <text evidence="3">The sequence shown here is derived from an EMBL/GenBank/DDBJ whole genome shotgun (WGS) entry which is preliminary data.</text>
</comment>
<reference evidence="3 4" key="1">
    <citation type="journal article" date="2018" name="PLoS ONE">
        <title>The draft genome of Kipferlia bialata reveals reductive genome evolution in fornicate parasites.</title>
        <authorList>
            <person name="Tanifuji G."/>
            <person name="Takabayashi S."/>
            <person name="Kume K."/>
            <person name="Takagi M."/>
            <person name="Nakayama T."/>
            <person name="Kamikawa R."/>
            <person name="Inagaki Y."/>
            <person name="Hashimoto T."/>
        </authorList>
    </citation>
    <scope>NUCLEOTIDE SEQUENCE [LARGE SCALE GENOMIC DNA]</scope>
    <source>
        <strain evidence="3">NY0173</strain>
    </source>
</reference>
<keyword evidence="2" id="KW-1133">Transmembrane helix</keyword>
<dbReference type="AlphaFoldDB" id="A0A9K3D1Q3"/>
<feature type="transmembrane region" description="Helical" evidence="2">
    <location>
        <begin position="260"/>
        <end position="282"/>
    </location>
</feature>
<feature type="transmembrane region" description="Helical" evidence="2">
    <location>
        <begin position="302"/>
        <end position="322"/>
    </location>
</feature>
<evidence type="ECO:0000256" key="1">
    <source>
        <dbReference type="SAM" id="MobiDB-lite"/>
    </source>
</evidence>
<evidence type="ECO:0000313" key="4">
    <source>
        <dbReference type="Proteomes" id="UP000265618"/>
    </source>
</evidence>
<evidence type="ECO:0000256" key="2">
    <source>
        <dbReference type="SAM" id="Phobius"/>
    </source>
</evidence>
<dbReference type="EMBL" id="BDIP01002348">
    <property type="protein sequence ID" value="GIQ86153.1"/>
    <property type="molecule type" value="Genomic_DNA"/>
</dbReference>
<dbReference type="Proteomes" id="UP000265618">
    <property type="component" value="Unassembled WGS sequence"/>
</dbReference>
<proteinExistence type="predicted"/>
<protein>
    <submittedName>
        <fullName evidence="3">Uncharacterized protein</fullName>
    </submittedName>
</protein>
<feature type="transmembrane region" description="Helical" evidence="2">
    <location>
        <begin position="364"/>
        <end position="390"/>
    </location>
</feature>
<feature type="transmembrane region" description="Helical" evidence="2">
    <location>
        <begin position="133"/>
        <end position="154"/>
    </location>
</feature>
<keyword evidence="2" id="KW-0472">Membrane</keyword>
<keyword evidence="4" id="KW-1185">Reference proteome</keyword>
<feature type="region of interest" description="Disordered" evidence="1">
    <location>
        <begin position="1"/>
        <end position="54"/>
    </location>
</feature>
<gene>
    <name evidence="3" type="ORF">KIPB_007950</name>
</gene>
<feature type="compositionally biased region" description="Basic and acidic residues" evidence="1">
    <location>
        <begin position="24"/>
        <end position="54"/>
    </location>
</feature>
<accession>A0A9K3D1Q3</accession>
<sequence length="403" mass="43131">MDTLTTGSSGISYPSTNQSTNMLTDKEAGSIRLFGTDRDGDDRPAQRERERERDLYDVGDQPECMGAVATGMTASMRERLVEKLGLNVAPEEHLKYSTEVMEKQNSNGGTCSRGWVPPPASFIDNRIGGDASVGVRIEALMGVCMLPLLVFGLYNTAPMSPDIVADSVSGDGGSVIAAVLIPIGMLLTLGAVWTYTMFGNIRLPLHLSIAPKYPLARTLFSWDHNVSAKSGAVRLQGRTRVLFNATLTDTNTDNRAVRILLIHAAYVLVAGGGLLALCSTVRDLVVESTTSSAEWIQDISLYQAVAIGIMHIVGVMMTPLEVSKAGCVGARCQCARVMSFTHVMSILALVIVCAVQHLEDGPQAVAALLNACVHTIAIGDIFINVVSLLVGQYLVWNSFVSLA</sequence>
<evidence type="ECO:0000313" key="3">
    <source>
        <dbReference type="EMBL" id="GIQ86153.1"/>
    </source>
</evidence>
<feature type="transmembrane region" description="Helical" evidence="2">
    <location>
        <begin position="334"/>
        <end position="358"/>
    </location>
</feature>